<feature type="compositionally biased region" description="Low complexity" evidence="1">
    <location>
        <begin position="57"/>
        <end position="67"/>
    </location>
</feature>
<reference evidence="2 3" key="1">
    <citation type="journal article" date="2012" name="PLoS Pathog.">
        <title>Diverse lifestyles and strategies of plant pathogenesis encoded in the genomes of eighteen Dothideomycetes fungi.</title>
        <authorList>
            <person name="Ohm R.A."/>
            <person name="Feau N."/>
            <person name="Henrissat B."/>
            <person name="Schoch C.L."/>
            <person name="Horwitz B.A."/>
            <person name="Barry K.W."/>
            <person name="Condon B.J."/>
            <person name="Copeland A.C."/>
            <person name="Dhillon B."/>
            <person name="Glaser F."/>
            <person name="Hesse C.N."/>
            <person name="Kosti I."/>
            <person name="LaButti K."/>
            <person name="Lindquist E.A."/>
            <person name="Lucas S."/>
            <person name="Salamov A.A."/>
            <person name="Bradshaw R.E."/>
            <person name="Ciuffetti L."/>
            <person name="Hamelin R.C."/>
            <person name="Kema G.H.J."/>
            <person name="Lawrence C."/>
            <person name="Scott J.A."/>
            <person name="Spatafora J.W."/>
            <person name="Turgeon B.G."/>
            <person name="de Wit P.J.G.M."/>
            <person name="Zhong S."/>
            <person name="Goodwin S.B."/>
            <person name="Grigoriev I.V."/>
        </authorList>
    </citation>
    <scope>NUCLEOTIDE SEQUENCE [LARGE SCALE GENOMIC DNA]</scope>
    <source>
        <strain evidence="2 3">CIRAD86</strain>
    </source>
</reference>
<dbReference type="AlphaFoldDB" id="M3B6T3"/>
<sequence>MATKYLAIQTTSLFCRGKLGLFSSVPRSLQSASNVHRYLLFILLTRRKTLTTSTMDIAPPRRYTSPSPWTPPSQQKVRSSTSGNIRNDDIPSSPTQLLAPTQLKRISEASELTDTSQEALNNPRPHSASRLSKRFSWVPGWSFAGEKRQSNPPTPSSPDDNADNNDPESPTDSVITSSRRESVAQRLTRRFSSIGESWLFHPEPSHETNFPPSVTFPSSPGKPLCLSVFGTIDSLDGTVIKLQIPIGICQADLAGQKEYRPVLEYMGPRLKNGDLLVRPFMARFSRDPNVAMVVRGAMQEYVFKCHIVGVFPMRVFGEVLPVPYAMDGGRGECGDFCELDIQAGNVNSIMT</sequence>
<gene>
    <name evidence="2" type="ORF">MYCFIDRAFT_173918</name>
</gene>
<dbReference type="EMBL" id="KB446557">
    <property type="protein sequence ID" value="EME85048.1"/>
    <property type="molecule type" value="Genomic_DNA"/>
</dbReference>
<name>M3B6T3_PSEFD</name>
<dbReference type="eggNOG" id="ENOG502R9KX">
    <property type="taxonomic scope" value="Eukaryota"/>
</dbReference>
<keyword evidence="3" id="KW-1185">Reference proteome</keyword>
<protein>
    <submittedName>
        <fullName evidence="2">Uncharacterized protein</fullName>
    </submittedName>
</protein>
<evidence type="ECO:0000313" key="3">
    <source>
        <dbReference type="Proteomes" id="UP000016932"/>
    </source>
</evidence>
<dbReference type="HOGENOM" id="CLU_790174_0_0_1"/>
<dbReference type="Proteomes" id="UP000016932">
    <property type="component" value="Unassembled WGS sequence"/>
</dbReference>
<dbReference type="OrthoDB" id="3647501at2759"/>
<dbReference type="RefSeq" id="XP_007925541.1">
    <property type="nucleotide sequence ID" value="XM_007927350.1"/>
</dbReference>
<organism evidence="2 3">
    <name type="scientific">Pseudocercospora fijiensis (strain CIRAD86)</name>
    <name type="common">Black leaf streak disease fungus</name>
    <name type="synonym">Mycosphaerella fijiensis</name>
    <dbReference type="NCBI Taxonomy" id="383855"/>
    <lineage>
        <taxon>Eukaryota</taxon>
        <taxon>Fungi</taxon>
        <taxon>Dikarya</taxon>
        <taxon>Ascomycota</taxon>
        <taxon>Pezizomycotina</taxon>
        <taxon>Dothideomycetes</taxon>
        <taxon>Dothideomycetidae</taxon>
        <taxon>Mycosphaerellales</taxon>
        <taxon>Mycosphaerellaceae</taxon>
        <taxon>Pseudocercospora</taxon>
    </lineage>
</organism>
<evidence type="ECO:0000256" key="1">
    <source>
        <dbReference type="SAM" id="MobiDB-lite"/>
    </source>
</evidence>
<feature type="region of interest" description="Disordered" evidence="1">
    <location>
        <begin position="57"/>
        <end position="131"/>
    </location>
</feature>
<proteinExistence type="predicted"/>
<feature type="region of interest" description="Disordered" evidence="1">
    <location>
        <begin position="143"/>
        <end position="182"/>
    </location>
</feature>
<dbReference type="KEGG" id="pfj:MYCFIDRAFT_173918"/>
<dbReference type="GeneID" id="19333093"/>
<accession>M3B6T3</accession>
<feature type="compositionally biased region" description="Polar residues" evidence="1">
    <location>
        <begin position="110"/>
        <end position="120"/>
    </location>
</feature>
<evidence type="ECO:0000313" key="2">
    <source>
        <dbReference type="EMBL" id="EME85048.1"/>
    </source>
</evidence>
<feature type="compositionally biased region" description="Polar residues" evidence="1">
    <location>
        <begin position="74"/>
        <end position="99"/>
    </location>
</feature>
<dbReference type="VEuPathDB" id="FungiDB:MYCFIDRAFT_173918"/>